<evidence type="ECO:0000313" key="1">
    <source>
        <dbReference type="EMBL" id="MDY0393856.1"/>
    </source>
</evidence>
<keyword evidence="1" id="KW-0378">Hydrolase</keyword>
<gene>
    <name evidence="1" type="ORF">RWE15_04515</name>
</gene>
<keyword evidence="2" id="KW-1185">Reference proteome</keyword>
<dbReference type="EC" id="3.5.1.1" evidence="1"/>
<dbReference type="GO" id="GO:0004067">
    <property type="term" value="F:asparaginase activity"/>
    <property type="evidence" value="ECO:0007669"/>
    <property type="project" value="UniProtKB-EC"/>
</dbReference>
<dbReference type="EMBL" id="JAWDIP010000003">
    <property type="protein sequence ID" value="MDY0393856.1"/>
    <property type="molecule type" value="Genomic_DNA"/>
</dbReference>
<dbReference type="Proteomes" id="UP001281447">
    <property type="component" value="Unassembled WGS sequence"/>
</dbReference>
<accession>A0ABU5C3G8</accession>
<evidence type="ECO:0000313" key="2">
    <source>
        <dbReference type="Proteomes" id="UP001281447"/>
    </source>
</evidence>
<reference evidence="1 2" key="1">
    <citation type="submission" date="2023-10" db="EMBL/GenBank/DDBJ databases">
        <title>Virgibacillus halophilus 5B73C genome.</title>
        <authorList>
            <person name="Miliotis G."/>
            <person name="Sengupta P."/>
            <person name="Hameed A."/>
            <person name="Chuvochina M."/>
            <person name="Mcdonagh F."/>
            <person name="Simpson A.C."/>
            <person name="Singh N.K."/>
            <person name="Rekha P.D."/>
            <person name="Raman K."/>
            <person name="Hugenholtz P."/>
            <person name="Venkateswaran K."/>
        </authorList>
    </citation>
    <scope>NUCLEOTIDE SEQUENCE [LARGE SCALE GENOMIC DNA]</scope>
    <source>
        <strain evidence="1 2">5B73C</strain>
    </source>
</reference>
<comment type="caution">
    <text evidence="1">The sequence shown here is derived from an EMBL/GenBank/DDBJ whole genome shotgun (WGS) entry which is preliminary data.</text>
</comment>
<organism evidence="1 2">
    <name type="scientific">Tigheibacillus halophilus</name>
    <dbReference type="NCBI Taxonomy" id="361280"/>
    <lineage>
        <taxon>Bacteria</taxon>
        <taxon>Bacillati</taxon>
        <taxon>Bacillota</taxon>
        <taxon>Bacilli</taxon>
        <taxon>Bacillales</taxon>
        <taxon>Bacillaceae</taxon>
        <taxon>Tigheibacillus</taxon>
    </lineage>
</organism>
<name>A0ABU5C3G8_9BACI</name>
<dbReference type="InterPro" id="IPR010349">
    <property type="entry name" value="Asparaginase_II"/>
</dbReference>
<protein>
    <submittedName>
        <fullName evidence="1">Asparaginase</fullName>
        <ecNumber evidence="1">3.5.1.1</ecNumber>
    </submittedName>
</protein>
<dbReference type="Pfam" id="PF06089">
    <property type="entry name" value="Asparaginase_II"/>
    <property type="match status" value="1"/>
</dbReference>
<sequence>MKLLSRIISVNICQKRKLLHNCAGKHLGFLAYAREKGYDMGSYDAPDHPLQLAIKKAGQRAIGNRSVGNAFRYGWLWGPRTCRAAEKYGCFLFEIC</sequence>
<proteinExistence type="predicted"/>